<feature type="coiled-coil region" evidence="2">
    <location>
        <begin position="144"/>
        <end position="171"/>
    </location>
</feature>
<feature type="region of interest" description="Disordered" evidence="3">
    <location>
        <begin position="579"/>
        <end position="600"/>
    </location>
</feature>
<feature type="compositionally biased region" description="Polar residues" evidence="3">
    <location>
        <begin position="583"/>
        <end position="598"/>
    </location>
</feature>
<feature type="domain" description="ODAD1 central coiled coil region" evidence="4">
    <location>
        <begin position="188"/>
        <end position="248"/>
    </location>
</feature>
<protein>
    <recommendedName>
        <fullName evidence="4">ODAD1 central coiled coil region domain-containing protein</fullName>
    </recommendedName>
</protein>
<dbReference type="EMBL" id="QXFU01000010">
    <property type="protein sequence ID" value="KAE9048452.1"/>
    <property type="molecule type" value="Genomic_DNA"/>
</dbReference>
<evidence type="ECO:0000313" key="7">
    <source>
        <dbReference type="Proteomes" id="UP000429607"/>
    </source>
</evidence>
<evidence type="ECO:0000256" key="2">
    <source>
        <dbReference type="SAM" id="Coils"/>
    </source>
</evidence>
<dbReference type="Proteomes" id="UP000429607">
    <property type="component" value="Unassembled WGS sequence"/>
</dbReference>
<dbReference type="OrthoDB" id="64371at2759"/>
<feature type="coiled-coil region" evidence="2">
    <location>
        <begin position="410"/>
        <end position="479"/>
    </location>
</feature>
<feature type="coiled-coil region" evidence="2">
    <location>
        <begin position="203"/>
        <end position="279"/>
    </location>
</feature>
<evidence type="ECO:0000259" key="4">
    <source>
        <dbReference type="Pfam" id="PF21773"/>
    </source>
</evidence>
<proteinExistence type="predicted"/>
<dbReference type="PANTHER" id="PTHR21694:SF18">
    <property type="entry name" value="COILED-COIL DOMAIN-CONTAINING PROTEIN 63"/>
    <property type="match status" value="1"/>
</dbReference>
<feature type="region of interest" description="Disordered" evidence="3">
    <location>
        <begin position="1"/>
        <end position="41"/>
    </location>
</feature>
<evidence type="ECO:0000313" key="8">
    <source>
        <dbReference type="Proteomes" id="UP000435112"/>
    </source>
</evidence>
<evidence type="ECO:0000313" key="6">
    <source>
        <dbReference type="EMBL" id="KAE9052758.1"/>
    </source>
</evidence>
<dbReference type="EMBL" id="QXFV01000005">
    <property type="protein sequence ID" value="KAE9052758.1"/>
    <property type="molecule type" value="Genomic_DNA"/>
</dbReference>
<dbReference type="InterPro" id="IPR049258">
    <property type="entry name" value="ODAD1_CC"/>
</dbReference>
<dbReference type="Proteomes" id="UP000435112">
    <property type="component" value="Unassembled WGS sequence"/>
</dbReference>
<evidence type="ECO:0000256" key="1">
    <source>
        <dbReference type="ARBA" id="ARBA00023054"/>
    </source>
</evidence>
<gene>
    <name evidence="6" type="ORF">PR001_g230</name>
    <name evidence="5" type="ORF">PR002_g460</name>
</gene>
<dbReference type="Pfam" id="PF21773">
    <property type="entry name" value="ODAD1_CC"/>
    <property type="match status" value="1"/>
</dbReference>
<evidence type="ECO:0000313" key="5">
    <source>
        <dbReference type="EMBL" id="KAE9048452.1"/>
    </source>
</evidence>
<comment type="caution">
    <text evidence="6">The sequence shown here is derived from an EMBL/GenBank/DDBJ whole genome shotgun (WGS) entry which is preliminary data.</text>
</comment>
<sequence length="669" mass="76116">MPTSPAPLRSLKKSASNPAHVSAPSPAVSPTRSAKKKSSHIDQQLLVLEHDDGKRHSRELTLCLNEYAKKIDDMQEKNRRLEEEVPLPTLSIHPPCRLTSCRSVVCNQLAFDDHVARDDPFFNEQTAEKLSNLYLQGNNFMIRLELERKEVARLNALIQSHEATLAQQKTKLYELAALDHNHAIMLGRVRKMEHDIDRRLVKMNEKLNRNRQLREVIDAHRTERARMDDIYTKISTETLSKHQKVTRVGEEVEKLRQEIEAIEQEIEDVRQEGEEWEMKCDRRAALLLQELKEIALHQKDPEELVDVEKYKFLGENDIMKNVSEAHESEVQSRAKRSKWKSGQAKVTSDAMLTKYQENRTYIEKIHEVSGTKTVSEMIDAFNNQYPFPGDIVMLLASCQKAEHFDRIQHVNQLAEEIENHRLVSTKLREEIGKLKQRKDSVDFQRMNRVEGLRSKLQHTNELKRLKEEANREMQTFLEAIKPAVLLFHSRIGCSDVHSDGGMKQVLGDIEEQIVSVLQAYHAKVESTKKDDPVQTIAAANLSPQQSPSKRKASVATRVRRSSIGSRAVAELISGGESARVGSAASSSTLGSPKPTQGAQPAAAVVDGIKSPSTKTIKALASKQQPYRYAGLRPPHMSMEELRKKDNVEEEYPLTYHELKVKVWNSDTSQ</sequence>
<evidence type="ECO:0000256" key="3">
    <source>
        <dbReference type="SAM" id="MobiDB-lite"/>
    </source>
</evidence>
<reference evidence="7 8" key="1">
    <citation type="submission" date="2018-09" db="EMBL/GenBank/DDBJ databases">
        <title>Genomic investigation of the strawberry pathogen Phytophthora fragariae indicates pathogenicity is determined by transcriptional variation in three key races.</title>
        <authorList>
            <person name="Adams T.M."/>
            <person name="Armitage A.D."/>
            <person name="Sobczyk M.K."/>
            <person name="Bates H.J."/>
            <person name="Dunwell J.M."/>
            <person name="Nellist C.F."/>
            <person name="Harrison R.J."/>
        </authorList>
    </citation>
    <scope>NUCLEOTIDE SEQUENCE [LARGE SCALE GENOMIC DNA]</scope>
    <source>
        <strain evidence="6 7">SCRP249</strain>
        <strain evidence="5 8">SCRP324</strain>
    </source>
</reference>
<dbReference type="AlphaFoldDB" id="A0A6A3P412"/>
<dbReference type="InterPro" id="IPR051876">
    <property type="entry name" value="ODA-DC/CCD"/>
</dbReference>
<name>A0A6A3P412_9STRA</name>
<accession>A0A6A3P412</accession>
<dbReference type="PANTHER" id="PTHR21694">
    <property type="entry name" value="COILED-COIL DOMAIN-CONTAINING PROTEIN 63"/>
    <property type="match status" value="1"/>
</dbReference>
<keyword evidence="1 2" id="KW-0175">Coiled coil</keyword>
<organism evidence="6 7">
    <name type="scientific">Phytophthora rubi</name>
    <dbReference type="NCBI Taxonomy" id="129364"/>
    <lineage>
        <taxon>Eukaryota</taxon>
        <taxon>Sar</taxon>
        <taxon>Stramenopiles</taxon>
        <taxon>Oomycota</taxon>
        <taxon>Peronosporomycetes</taxon>
        <taxon>Peronosporales</taxon>
        <taxon>Peronosporaceae</taxon>
        <taxon>Phytophthora</taxon>
    </lineage>
</organism>